<evidence type="ECO:0000256" key="7">
    <source>
        <dbReference type="ARBA" id="ARBA00032012"/>
    </source>
</evidence>
<evidence type="ECO:0000256" key="1">
    <source>
        <dbReference type="ARBA" id="ARBA00004123"/>
    </source>
</evidence>
<evidence type="ECO:0000256" key="2">
    <source>
        <dbReference type="ARBA" id="ARBA00009814"/>
    </source>
</evidence>
<comment type="function">
    <text evidence="8">Component of the Mediator complex, a coactivator involved in the regulated transcription of nearly all RNA polymerase II-dependent genes. Mediator functions as a bridge to convey information from gene-specific regulatory proteins to the basal RNA polymerase II transcription machinery. Mediator is recruited to promoters by direct interactions with regulatory proteins and serves as a scaffold for the assembly of a functional preinitiation complex with RNA polymerase II and the general transcription factors.</text>
</comment>
<dbReference type="AlphaFoldDB" id="A0A507E6T1"/>
<evidence type="ECO:0000256" key="5">
    <source>
        <dbReference type="ARBA" id="ARBA00023163"/>
    </source>
</evidence>
<comment type="caution">
    <text evidence="9">The sequence shown here is derived from an EMBL/GenBank/DDBJ whole genome shotgun (WGS) entry which is preliminary data.</text>
</comment>
<evidence type="ECO:0000256" key="3">
    <source>
        <dbReference type="ARBA" id="ARBA00019612"/>
    </source>
</evidence>
<dbReference type="Proteomes" id="UP000318582">
    <property type="component" value="Unassembled WGS sequence"/>
</dbReference>
<dbReference type="PANTHER" id="PTHR13321">
    <property type="entry name" value="MEDIATOR OF RNA POLYMERASE II TRANSCRIPTION, SUBUNIT 18"/>
    <property type="match status" value="1"/>
</dbReference>
<evidence type="ECO:0000256" key="6">
    <source>
        <dbReference type="ARBA" id="ARBA00023242"/>
    </source>
</evidence>
<keyword evidence="10" id="KW-1185">Reference proteome</keyword>
<proteinExistence type="inferred from homology"/>
<dbReference type="PANTHER" id="PTHR13321:SF2">
    <property type="entry name" value="MEDIATOR OF RNA POLYMERASE II TRANSCRIPTION SUBUNIT 18"/>
    <property type="match status" value="1"/>
</dbReference>
<dbReference type="GO" id="GO:0016592">
    <property type="term" value="C:mediator complex"/>
    <property type="evidence" value="ECO:0007669"/>
    <property type="project" value="InterPro"/>
</dbReference>
<comment type="subcellular location">
    <subcellularLocation>
        <location evidence="1 8">Nucleus</location>
    </subcellularLocation>
</comment>
<dbReference type="STRING" id="109895.A0A507E6T1"/>
<dbReference type="Pfam" id="PF09637">
    <property type="entry name" value="Med18"/>
    <property type="match status" value="1"/>
</dbReference>
<dbReference type="GO" id="GO:0006369">
    <property type="term" value="P:termination of RNA polymerase II transcription"/>
    <property type="evidence" value="ECO:0007669"/>
    <property type="project" value="TreeGrafter"/>
</dbReference>
<organism evidence="9 10">
    <name type="scientific">Powellomyces hirtus</name>
    <dbReference type="NCBI Taxonomy" id="109895"/>
    <lineage>
        <taxon>Eukaryota</taxon>
        <taxon>Fungi</taxon>
        <taxon>Fungi incertae sedis</taxon>
        <taxon>Chytridiomycota</taxon>
        <taxon>Chytridiomycota incertae sedis</taxon>
        <taxon>Chytridiomycetes</taxon>
        <taxon>Spizellomycetales</taxon>
        <taxon>Powellomycetaceae</taxon>
        <taxon>Powellomyces</taxon>
    </lineage>
</organism>
<dbReference type="EMBL" id="QEAQ01000021">
    <property type="protein sequence ID" value="TPX59779.1"/>
    <property type="molecule type" value="Genomic_DNA"/>
</dbReference>
<keyword evidence="5 8" id="KW-0804">Transcription</keyword>
<evidence type="ECO:0000313" key="9">
    <source>
        <dbReference type="EMBL" id="TPX59779.1"/>
    </source>
</evidence>
<accession>A0A507E6T1</accession>
<evidence type="ECO:0000256" key="4">
    <source>
        <dbReference type="ARBA" id="ARBA00023015"/>
    </source>
</evidence>
<dbReference type="InterPro" id="IPR019095">
    <property type="entry name" value="Mediator_Med18"/>
</dbReference>
<reference evidence="9 10" key="1">
    <citation type="journal article" date="2019" name="Sci. Rep.">
        <title>Comparative genomics of chytrid fungi reveal insights into the obligate biotrophic and pathogenic lifestyle of Synchytrium endobioticum.</title>
        <authorList>
            <person name="van de Vossenberg B.T.L.H."/>
            <person name="Warris S."/>
            <person name="Nguyen H.D.T."/>
            <person name="van Gent-Pelzer M.P.E."/>
            <person name="Joly D.L."/>
            <person name="van de Geest H.C."/>
            <person name="Bonants P.J.M."/>
            <person name="Smith D.S."/>
            <person name="Levesque C.A."/>
            <person name="van der Lee T.A.J."/>
        </authorList>
    </citation>
    <scope>NUCLEOTIDE SEQUENCE [LARGE SCALE GENOMIC DNA]</scope>
    <source>
        <strain evidence="9 10">CBS 809.83</strain>
    </source>
</reference>
<dbReference type="GO" id="GO:0003712">
    <property type="term" value="F:transcription coregulator activity"/>
    <property type="evidence" value="ECO:0007669"/>
    <property type="project" value="InterPro"/>
</dbReference>
<evidence type="ECO:0000256" key="8">
    <source>
        <dbReference type="RuleBase" id="RU364150"/>
    </source>
</evidence>
<keyword evidence="4 8" id="KW-0805">Transcription regulation</keyword>
<name>A0A507E6T1_9FUNG</name>
<dbReference type="Gene3D" id="2.40.320.10">
    <property type="entry name" value="Hypothetical Protein Pfu-838710-001"/>
    <property type="match status" value="1"/>
</dbReference>
<protein>
    <recommendedName>
        <fullName evidence="3 8">Mediator of RNA polymerase II transcription subunit 18</fullName>
    </recommendedName>
    <alternativeName>
        <fullName evidence="7 8">Mediator complex subunit 18</fullName>
    </alternativeName>
</protein>
<dbReference type="GO" id="GO:0006357">
    <property type="term" value="P:regulation of transcription by RNA polymerase II"/>
    <property type="evidence" value="ECO:0007669"/>
    <property type="project" value="InterPro"/>
</dbReference>
<dbReference type="GO" id="GO:0070847">
    <property type="term" value="C:core mediator complex"/>
    <property type="evidence" value="ECO:0007669"/>
    <property type="project" value="TreeGrafter"/>
</dbReference>
<sequence length="265" mass="30114">MISAQASGSWLPTLQDQIHHFTIGQHTQGSGQTQTTSKNGQGHVQCSLHAQLPNSVLPKLFERLVALCGNIEFDYQQNLWEHEICYQPEAETPFGASRNEDAALRLRANVLSSDGEFVKLHDRKWTLCFNGAPEPPKPGDRKRVTQRVIYESGIEGDALRYVEMLGYKFNFELVRKGYIFTYNDLRITIFRAYALEARHKVTTAVPIDANNDSWIVQVTSPFVHTEGVPKVAQELHAFAEYMGGLIKLIVVDHTVLRNRIYYHQT</sequence>
<evidence type="ECO:0000313" key="10">
    <source>
        <dbReference type="Proteomes" id="UP000318582"/>
    </source>
</evidence>
<comment type="similarity">
    <text evidence="2 8">Belongs to the Mediator complex subunit 18 family.</text>
</comment>
<comment type="subunit">
    <text evidence="8">Component of the Mediator complex.</text>
</comment>
<keyword evidence="8" id="KW-0010">Activator</keyword>
<gene>
    <name evidence="8" type="primary">MED18</name>
    <name evidence="9" type="ORF">PhCBS80983_g02222</name>
</gene>
<keyword evidence="6 8" id="KW-0539">Nucleus</keyword>